<gene>
    <name evidence="1" type="ORF">SAMN04489809_0058</name>
    <name evidence="2" type="ORF">SAMN04489809_3493</name>
</gene>
<protein>
    <submittedName>
        <fullName evidence="1">ASCH domain-containing protein</fullName>
    </submittedName>
</protein>
<reference evidence="1 3" key="1">
    <citation type="submission" date="2016-10" db="EMBL/GenBank/DDBJ databases">
        <authorList>
            <person name="de Groot N.N."/>
        </authorList>
    </citation>
    <scope>NUCLEOTIDE SEQUENCE [LARGE SCALE GENOMIC DNA]</scope>
    <source>
        <strain evidence="1 3">DSM 15019</strain>
    </source>
</reference>
<organism evidence="1 3">
    <name type="scientific">Microbacterium paraoxydans</name>
    <dbReference type="NCBI Taxonomy" id="199592"/>
    <lineage>
        <taxon>Bacteria</taxon>
        <taxon>Bacillati</taxon>
        <taxon>Actinomycetota</taxon>
        <taxon>Actinomycetes</taxon>
        <taxon>Micrococcales</taxon>
        <taxon>Microbacteriaceae</taxon>
        <taxon>Microbacterium</taxon>
    </lineage>
</organism>
<dbReference type="Gene3D" id="2.30.130.30">
    <property type="entry name" value="Hypothetical protein"/>
    <property type="match status" value="1"/>
</dbReference>
<evidence type="ECO:0000313" key="1">
    <source>
        <dbReference type="EMBL" id="SDR71732.1"/>
    </source>
</evidence>
<evidence type="ECO:0000313" key="2">
    <source>
        <dbReference type="EMBL" id="SDT09235.1"/>
    </source>
</evidence>
<name>A0A1H1LBN2_9MICO</name>
<accession>A0A1H1LBN2</accession>
<sequence length="187" mass="20391">MSAARILTVRQPWAWAIIHGGKTVENRTRNIAGDYRGPVLIHVAKAYADDWQSNVLAGIMNRHDGVYDEPQPWRDPAGAIIGVVDLVDSHPVESCIEQQHDGDWFVCSEWAERAGHHLVLANPRALDEPIPYRGALGLRRTAFGIAGDWLYEETDRCTCGAGGTIGALYGHEPGCGLEPVARLAATS</sequence>
<dbReference type="Proteomes" id="UP000182126">
    <property type="component" value="Chromosome I"/>
</dbReference>
<dbReference type="AlphaFoldDB" id="A0A1H1LBN2"/>
<dbReference type="RefSeq" id="WP_060921036.1">
    <property type="nucleotide sequence ID" value="NZ_LT629770.1"/>
</dbReference>
<dbReference type="GeneID" id="77017426"/>
<dbReference type="EMBL" id="LT629770">
    <property type="protein sequence ID" value="SDR71732.1"/>
    <property type="molecule type" value="Genomic_DNA"/>
</dbReference>
<dbReference type="EMBL" id="LT629770">
    <property type="protein sequence ID" value="SDT09235.1"/>
    <property type="molecule type" value="Genomic_DNA"/>
</dbReference>
<evidence type="ECO:0000313" key="3">
    <source>
        <dbReference type="Proteomes" id="UP000182126"/>
    </source>
</evidence>
<dbReference type="InterPro" id="IPR015947">
    <property type="entry name" value="PUA-like_sf"/>
</dbReference>
<dbReference type="SUPFAM" id="SSF88697">
    <property type="entry name" value="PUA domain-like"/>
    <property type="match status" value="1"/>
</dbReference>
<proteinExistence type="predicted"/>